<dbReference type="CDD" id="cd00086">
    <property type="entry name" value="homeodomain"/>
    <property type="match status" value="1"/>
</dbReference>
<comment type="subcellular location">
    <subcellularLocation>
        <location evidence="4">Nucleus</location>
    </subcellularLocation>
</comment>
<dbReference type="GO" id="GO:0006355">
    <property type="term" value="P:regulation of DNA-templated transcription"/>
    <property type="evidence" value="ECO:0007669"/>
    <property type="project" value="InterPro"/>
</dbReference>
<feature type="region of interest" description="Disordered" evidence="5">
    <location>
        <begin position="341"/>
        <end position="376"/>
    </location>
</feature>
<protein>
    <recommendedName>
        <fullName evidence="6">Homeobox domain-containing protein</fullName>
    </recommendedName>
</protein>
<dbReference type="SUPFAM" id="SSF46689">
    <property type="entry name" value="Homeodomain-like"/>
    <property type="match status" value="1"/>
</dbReference>
<dbReference type="PANTHER" id="PTHR11850">
    <property type="entry name" value="HOMEOBOX PROTEIN TRANSCRIPTION FACTORS"/>
    <property type="match status" value="1"/>
</dbReference>
<dbReference type="PROSITE" id="PS50071">
    <property type="entry name" value="HOMEOBOX_2"/>
    <property type="match status" value="1"/>
</dbReference>
<feature type="compositionally biased region" description="Basic residues" evidence="5">
    <location>
        <begin position="358"/>
        <end position="367"/>
    </location>
</feature>
<name>A0A6A6DVF4_9PEZI</name>
<feature type="compositionally biased region" description="Polar residues" evidence="5">
    <location>
        <begin position="342"/>
        <end position="352"/>
    </location>
</feature>
<dbReference type="InterPro" id="IPR001356">
    <property type="entry name" value="HD"/>
</dbReference>
<evidence type="ECO:0000256" key="1">
    <source>
        <dbReference type="ARBA" id="ARBA00023125"/>
    </source>
</evidence>
<dbReference type="SMART" id="SM00389">
    <property type="entry name" value="HOX"/>
    <property type="match status" value="1"/>
</dbReference>
<feature type="domain" description="Homeobox" evidence="6">
    <location>
        <begin position="233"/>
        <end position="296"/>
    </location>
</feature>
<evidence type="ECO:0000313" key="7">
    <source>
        <dbReference type="EMBL" id="KAF2183013.1"/>
    </source>
</evidence>
<dbReference type="Gene3D" id="1.10.10.60">
    <property type="entry name" value="Homeodomain-like"/>
    <property type="match status" value="1"/>
</dbReference>
<evidence type="ECO:0000256" key="2">
    <source>
        <dbReference type="ARBA" id="ARBA00023155"/>
    </source>
</evidence>
<keyword evidence="8" id="KW-1185">Reference proteome</keyword>
<dbReference type="OrthoDB" id="10056939at2759"/>
<dbReference type="Proteomes" id="UP000800200">
    <property type="component" value="Unassembled WGS sequence"/>
</dbReference>
<dbReference type="GO" id="GO:0005634">
    <property type="term" value="C:nucleus"/>
    <property type="evidence" value="ECO:0007669"/>
    <property type="project" value="UniProtKB-SubCell"/>
</dbReference>
<dbReference type="EMBL" id="ML994644">
    <property type="protein sequence ID" value="KAF2183013.1"/>
    <property type="molecule type" value="Genomic_DNA"/>
</dbReference>
<dbReference type="AlphaFoldDB" id="A0A6A6DVF4"/>
<evidence type="ECO:0000256" key="4">
    <source>
        <dbReference type="PROSITE-ProRule" id="PRU00108"/>
    </source>
</evidence>
<keyword evidence="2 4" id="KW-0371">Homeobox</keyword>
<accession>A0A6A6DVF4</accession>
<keyword evidence="3 4" id="KW-0539">Nucleus</keyword>
<dbReference type="InterPro" id="IPR008422">
    <property type="entry name" value="KN_HD"/>
</dbReference>
<keyword evidence="1 4" id="KW-0238">DNA-binding</keyword>
<evidence type="ECO:0000256" key="5">
    <source>
        <dbReference type="SAM" id="MobiDB-lite"/>
    </source>
</evidence>
<dbReference type="InterPro" id="IPR009057">
    <property type="entry name" value="Homeodomain-like_sf"/>
</dbReference>
<sequence>MFRRNNQSKKAPEPSIWSVDSGYASYFSQEDEQSHIDAIASPSNPIYPSSRASTKGLQLKEDENGDLRLASSWNLPLTDQVRLNREKPTVEPIVTKLSVFTIRDSTRTENDFVLPEISNDNAECITCEFWKITNPEENMQCENCRIPEIVEPSCLVANGVQGKEPELPPHRTKKAKGKMALIPTSSTRCSACELSALIDPSAPAGCSSCDPSSQYLSPTSPTSPSSLDFKVKRSRAGRNSKLPLSALNRLQAWLDANQDNPYPSAEVKRQLAQECGITEKQVTTWFTNARARQLNPMENWLSSGSEDDGARESDIASAAETPAYTGGFAFLSDRPYRRAGSVSGSSAFSQPGPNRPAPSRRGKKKDYRRSNQPPQITEHMSTIQSAASLSPGNRKIYQDTWQCTFCYRHLVPKSWRRHEETQHRPRAQWTCMLFGPRLSFPHRAGSCCAFCMAKDPSEEHFLKNHRISECAKRPIGERTFLRPDHLRQHVKNFHGATLFDIAQCRWKRAAESTGGGWTCGFCGDHLGTWDKRETHIANHFKEGMTIDQWQTYPDHDTSLESEDSSPLNTSKVPQGAFPNSYDTQPSLGAFSTCSPYIHSAGTPILPSINLDPFIDTAGYTDWSQPIDSQFPVSDSSPNAVSQAAFNSALNNVLNGDYGNIINPLNPWSSS</sequence>
<reference evidence="7" key="1">
    <citation type="journal article" date="2020" name="Stud. Mycol.">
        <title>101 Dothideomycetes genomes: a test case for predicting lifestyles and emergence of pathogens.</title>
        <authorList>
            <person name="Haridas S."/>
            <person name="Albert R."/>
            <person name="Binder M."/>
            <person name="Bloem J."/>
            <person name="Labutti K."/>
            <person name="Salamov A."/>
            <person name="Andreopoulos B."/>
            <person name="Baker S."/>
            <person name="Barry K."/>
            <person name="Bills G."/>
            <person name="Bluhm B."/>
            <person name="Cannon C."/>
            <person name="Castanera R."/>
            <person name="Culley D."/>
            <person name="Daum C."/>
            <person name="Ezra D."/>
            <person name="Gonzalez J."/>
            <person name="Henrissat B."/>
            <person name="Kuo A."/>
            <person name="Liang C."/>
            <person name="Lipzen A."/>
            <person name="Lutzoni F."/>
            <person name="Magnuson J."/>
            <person name="Mondo S."/>
            <person name="Nolan M."/>
            <person name="Ohm R."/>
            <person name="Pangilinan J."/>
            <person name="Park H.-J."/>
            <person name="Ramirez L."/>
            <person name="Alfaro M."/>
            <person name="Sun H."/>
            <person name="Tritt A."/>
            <person name="Yoshinaga Y."/>
            <person name="Zwiers L.-H."/>
            <person name="Turgeon B."/>
            <person name="Goodwin S."/>
            <person name="Spatafora J."/>
            <person name="Crous P."/>
            <person name="Grigoriev I."/>
        </authorList>
    </citation>
    <scope>NUCLEOTIDE SEQUENCE</scope>
    <source>
        <strain evidence="7">CBS 207.26</strain>
    </source>
</reference>
<evidence type="ECO:0000313" key="8">
    <source>
        <dbReference type="Proteomes" id="UP000800200"/>
    </source>
</evidence>
<evidence type="ECO:0000256" key="3">
    <source>
        <dbReference type="ARBA" id="ARBA00023242"/>
    </source>
</evidence>
<dbReference type="GO" id="GO:0003677">
    <property type="term" value="F:DNA binding"/>
    <property type="evidence" value="ECO:0007669"/>
    <property type="project" value="UniProtKB-UniRule"/>
</dbReference>
<feature type="region of interest" description="Disordered" evidence="5">
    <location>
        <begin position="554"/>
        <end position="578"/>
    </location>
</feature>
<feature type="DNA-binding region" description="Homeobox" evidence="4">
    <location>
        <begin position="235"/>
        <end position="297"/>
    </location>
</feature>
<dbReference type="Pfam" id="PF05920">
    <property type="entry name" value="Homeobox_KN"/>
    <property type="match status" value="1"/>
</dbReference>
<gene>
    <name evidence="7" type="ORF">K469DRAFT_211940</name>
</gene>
<dbReference type="InterPro" id="IPR050224">
    <property type="entry name" value="TALE_homeobox"/>
</dbReference>
<evidence type="ECO:0000259" key="6">
    <source>
        <dbReference type="PROSITE" id="PS50071"/>
    </source>
</evidence>
<proteinExistence type="predicted"/>
<organism evidence="7 8">
    <name type="scientific">Zopfia rhizophila CBS 207.26</name>
    <dbReference type="NCBI Taxonomy" id="1314779"/>
    <lineage>
        <taxon>Eukaryota</taxon>
        <taxon>Fungi</taxon>
        <taxon>Dikarya</taxon>
        <taxon>Ascomycota</taxon>
        <taxon>Pezizomycotina</taxon>
        <taxon>Dothideomycetes</taxon>
        <taxon>Dothideomycetes incertae sedis</taxon>
        <taxon>Zopfiaceae</taxon>
        <taxon>Zopfia</taxon>
    </lineage>
</organism>